<dbReference type="Gene3D" id="1.20.120.1200">
    <property type="entry name" value="NADH-ubiquinone/plastoquinone oxidoreductase chain 6, subunit NuoJ"/>
    <property type="match status" value="1"/>
</dbReference>
<keyword evidence="2" id="KW-0472">Membrane</keyword>
<dbReference type="InterPro" id="IPR001457">
    <property type="entry name" value="NADH_UbQ/plastoQ_OxRdtase_su6"/>
</dbReference>
<dbReference type="PANTHER" id="PTHR33269:SF17">
    <property type="entry name" value="NADH-UBIQUINONE OXIDOREDUCTASE CHAIN 6"/>
    <property type="match status" value="1"/>
</dbReference>
<accession>A0A7C4QXI8</accession>
<comment type="function">
    <text evidence="2">NDH-1 shuttles electrons from NADH, via FMN and iron-sulfur (Fe-S) centers, to quinones in the respiratory chain. Couples the redox reaction to proton translocation (for every two electrons transferred, four hydrogen ions are translocated across the cytoplasmic membrane), and thus conserves the redox energy in a proton gradient.</text>
</comment>
<feature type="transmembrane region" description="Helical" evidence="2">
    <location>
        <begin position="63"/>
        <end position="82"/>
    </location>
</feature>
<feature type="transmembrane region" description="Helical" evidence="2">
    <location>
        <begin position="183"/>
        <end position="205"/>
    </location>
</feature>
<evidence type="ECO:0000313" key="3">
    <source>
        <dbReference type="EMBL" id="HGT40910.1"/>
    </source>
</evidence>
<keyword evidence="2" id="KW-1003">Cell membrane</keyword>
<dbReference type="GO" id="GO:0008137">
    <property type="term" value="F:NADH dehydrogenase (ubiquinone) activity"/>
    <property type="evidence" value="ECO:0007669"/>
    <property type="project" value="UniProtKB-UniRule"/>
</dbReference>
<comment type="caution">
    <text evidence="2">Lacks conserved residue(s) required for the propagation of feature annotation.</text>
</comment>
<dbReference type="EMBL" id="DSVQ01000019">
    <property type="protein sequence ID" value="HGT40910.1"/>
    <property type="molecule type" value="Genomic_DNA"/>
</dbReference>
<name>A0A7C4QXI8_9PLAN</name>
<dbReference type="PANTHER" id="PTHR33269">
    <property type="entry name" value="NADH-UBIQUINONE OXIDOREDUCTASE CHAIN 6"/>
    <property type="match status" value="1"/>
</dbReference>
<gene>
    <name evidence="3" type="ORF">ENS64_16825</name>
</gene>
<keyword evidence="2" id="KW-1133">Transmembrane helix</keyword>
<reference evidence="3" key="1">
    <citation type="journal article" date="2020" name="mSystems">
        <title>Genome- and Community-Level Interaction Insights into Carbon Utilization and Element Cycling Functions of Hydrothermarchaeota in Hydrothermal Sediment.</title>
        <authorList>
            <person name="Zhou Z."/>
            <person name="Liu Y."/>
            <person name="Xu W."/>
            <person name="Pan J."/>
            <person name="Luo Z.H."/>
            <person name="Li M."/>
        </authorList>
    </citation>
    <scope>NUCLEOTIDE SEQUENCE [LARGE SCALE GENOMIC DNA]</scope>
    <source>
        <strain evidence="3">SpSt-508</strain>
    </source>
</reference>
<feature type="transmembrane region" description="Helical" evidence="2">
    <location>
        <begin position="33"/>
        <end position="51"/>
    </location>
</feature>
<keyword evidence="2" id="KW-0520">NAD</keyword>
<feature type="transmembrane region" description="Helical" evidence="2">
    <location>
        <begin position="94"/>
        <end position="113"/>
    </location>
</feature>
<comment type="caution">
    <text evidence="3">The sequence shown here is derived from an EMBL/GenBank/DDBJ whole genome shotgun (WGS) entry which is preliminary data.</text>
</comment>
<dbReference type="GO" id="GO:0048038">
    <property type="term" value="F:quinone binding"/>
    <property type="evidence" value="ECO:0007669"/>
    <property type="project" value="UniProtKB-UniRule"/>
</dbReference>
<comment type="similarity">
    <text evidence="1 2">Belongs to the complex I subunit 6 family.</text>
</comment>
<dbReference type="Pfam" id="PF00499">
    <property type="entry name" value="Oxidored_q3"/>
    <property type="match status" value="1"/>
</dbReference>
<comment type="subcellular location">
    <subcellularLocation>
        <location evidence="2">Cell membrane</location>
        <topology evidence="2">Multi-pass membrane protein</topology>
    </subcellularLocation>
</comment>
<dbReference type="GO" id="GO:0005886">
    <property type="term" value="C:plasma membrane"/>
    <property type="evidence" value="ECO:0007669"/>
    <property type="project" value="UniProtKB-SubCell"/>
</dbReference>
<comment type="catalytic activity">
    <reaction evidence="2">
        <text>a quinone + NADH + 5 H(+)(in) = a quinol + NAD(+) + 4 H(+)(out)</text>
        <dbReference type="Rhea" id="RHEA:57888"/>
        <dbReference type="ChEBI" id="CHEBI:15378"/>
        <dbReference type="ChEBI" id="CHEBI:24646"/>
        <dbReference type="ChEBI" id="CHEBI:57540"/>
        <dbReference type="ChEBI" id="CHEBI:57945"/>
        <dbReference type="ChEBI" id="CHEBI:132124"/>
    </reaction>
</comment>
<keyword evidence="2" id="KW-0874">Quinone</keyword>
<protein>
    <recommendedName>
        <fullName evidence="2">NADH-quinone oxidoreductase subunit J</fullName>
        <ecNumber evidence="2">7.1.1.-</ecNumber>
    </recommendedName>
</protein>
<organism evidence="3">
    <name type="scientific">Schlesneria paludicola</name>
    <dbReference type="NCBI Taxonomy" id="360056"/>
    <lineage>
        <taxon>Bacteria</taxon>
        <taxon>Pseudomonadati</taxon>
        <taxon>Planctomycetota</taxon>
        <taxon>Planctomycetia</taxon>
        <taxon>Planctomycetales</taxon>
        <taxon>Planctomycetaceae</taxon>
        <taxon>Schlesneria</taxon>
    </lineage>
</organism>
<proteinExistence type="inferred from homology"/>
<keyword evidence="2" id="KW-0812">Transmembrane</keyword>
<dbReference type="EC" id="7.1.1.-" evidence="2"/>
<dbReference type="InterPro" id="IPR042106">
    <property type="entry name" value="Nuo/plastoQ_OxRdtase_6_NuoJ"/>
</dbReference>
<evidence type="ECO:0000256" key="1">
    <source>
        <dbReference type="ARBA" id="ARBA00005698"/>
    </source>
</evidence>
<sequence length="215" mass="22326">MTLALDAALFWLFALLACGSALAVVISQNVVRMAFWLVLSLGAVAALFFLLHADFLGATQLLIYVGGTVVLLVFGVMLTATGPYVQIRTSPAEGIVGAGLGGLLLLVLCYSAVGIDWGPVTDRLPGDVPAVTQSSADPRAQSGATGRALGLAFLGIRTEGLAVRADAVGVRTDAWQGSHPPGYLLPFEIVSVHLLVVLIGAAYLARAKRRVESDG</sequence>
<evidence type="ECO:0000256" key="2">
    <source>
        <dbReference type="RuleBase" id="RU004429"/>
    </source>
</evidence>
<dbReference type="AlphaFoldDB" id="A0A7C4QXI8"/>